<proteinExistence type="predicted"/>
<dbReference type="AlphaFoldDB" id="X1P432"/>
<sequence length="103" mass="12100">MKRVKHRLPATARHVGSRTSSRGFLKTLSHYRDFMVYPGHADLNMFIPEDWRAIVNLYQDPDGVFFLSAEFEVLGFLSGEYYSDRDVDEEIEAEDREKAFFEM</sequence>
<organism evidence="1">
    <name type="scientific">marine sediment metagenome</name>
    <dbReference type="NCBI Taxonomy" id="412755"/>
    <lineage>
        <taxon>unclassified sequences</taxon>
        <taxon>metagenomes</taxon>
        <taxon>ecological metagenomes</taxon>
    </lineage>
</organism>
<protein>
    <submittedName>
        <fullName evidence="1">Uncharacterized protein</fullName>
    </submittedName>
</protein>
<dbReference type="EMBL" id="BARV01028758">
    <property type="protein sequence ID" value="GAI37201.1"/>
    <property type="molecule type" value="Genomic_DNA"/>
</dbReference>
<accession>X1P432</accession>
<gene>
    <name evidence="1" type="ORF">S06H3_45970</name>
</gene>
<comment type="caution">
    <text evidence="1">The sequence shown here is derived from an EMBL/GenBank/DDBJ whole genome shotgun (WGS) entry which is preliminary data.</text>
</comment>
<reference evidence="1" key="1">
    <citation type="journal article" date="2014" name="Front. Microbiol.">
        <title>High frequency of phylogenetically diverse reductive dehalogenase-homologous genes in deep subseafloor sedimentary metagenomes.</title>
        <authorList>
            <person name="Kawai M."/>
            <person name="Futagami T."/>
            <person name="Toyoda A."/>
            <person name="Takaki Y."/>
            <person name="Nishi S."/>
            <person name="Hori S."/>
            <person name="Arai W."/>
            <person name="Tsubouchi T."/>
            <person name="Morono Y."/>
            <person name="Uchiyama I."/>
            <person name="Ito T."/>
            <person name="Fujiyama A."/>
            <person name="Inagaki F."/>
            <person name="Takami H."/>
        </authorList>
    </citation>
    <scope>NUCLEOTIDE SEQUENCE</scope>
    <source>
        <strain evidence="1">Expedition CK06-06</strain>
    </source>
</reference>
<name>X1P432_9ZZZZ</name>
<evidence type="ECO:0000313" key="1">
    <source>
        <dbReference type="EMBL" id="GAI37201.1"/>
    </source>
</evidence>